<reference evidence="2" key="2">
    <citation type="submission" date="2020-02" db="EMBL/GenBank/DDBJ databases">
        <title>Flavobacterium profundi sp. nov., isolated from a deep-sea seamount.</title>
        <authorList>
            <person name="Zhang D.-C."/>
        </authorList>
    </citation>
    <scope>NUCLEOTIDE SEQUENCE</scope>
    <source>
        <strain evidence="2">EC11</strain>
    </source>
</reference>
<feature type="compositionally biased region" description="Polar residues" evidence="1">
    <location>
        <begin position="30"/>
        <end position="46"/>
    </location>
</feature>
<keyword evidence="3" id="KW-1185">Reference proteome</keyword>
<evidence type="ECO:0000313" key="3">
    <source>
        <dbReference type="Proteomes" id="UP000817854"/>
    </source>
</evidence>
<gene>
    <name evidence="2" type="ORF">FIA58_013405</name>
</gene>
<reference evidence="2" key="1">
    <citation type="submission" date="2019-05" db="EMBL/GenBank/DDBJ databases">
        <authorList>
            <person name="Lianzixin W."/>
        </authorList>
    </citation>
    <scope>NUCLEOTIDE SEQUENCE</scope>
    <source>
        <strain evidence="2">EC11</strain>
    </source>
</reference>
<protein>
    <submittedName>
        <fullName evidence="2">Uncharacterized protein</fullName>
    </submittedName>
</protein>
<evidence type="ECO:0000256" key="1">
    <source>
        <dbReference type="SAM" id="MobiDB-lite"/>
    </source>
</evidence>
<dbReference type="RefSeq" id="WP_140962988.1">
    <property type="nucleotide sequence ID" value="NZ_VEVQ02000008.1"/>
</dbReference>
<comment type="caution">
    <text evidence="2">The sequence shown here is derived from an EMBL/GenBank/DDBJ whole genome shotgun (WGS) entry which is preliminary data.</text>
</comment>
<name>A0ABX0IT00_9FLAO</name>
<feature type="region of interest" description="Disordered" evidence="1">
    <location>
        <begin position="25"/>
        <end position="46"/>
    </location>
</feature>
<evidence type="ECO:0000313" key="2">
    <source>
        <dbReference type="EMBL" id="NHN26676.1"/>
    </source>
</evidence>
<dbReference type="EMBL" id="VEVQ02000008">
    <property type="protein sequence ID" value="NHN26676.1"/>
    <property type="molecule type" value="Genomic_DNA"/>
</dbReference>
<organism evidence="2 3">
    <name type="scientific">Flavobacterium jejuense</name>
    <dbReference type="NCBI Taxonomy" id="1544455"/>
    <lineage>
        <taxon>Bacteria</taxon>
        <taxon>Pseudomonadati</taxon>
        <taxon>Bacteroidota</taxon>
        <taxon>Flavobacteriia</taxon>
        <taxon>Flavobacteriales</taxon>
        <taxon>Flavobacteriaceae</taxon>
        <taxon>Flavobacterium</taxon>
    </lineage>
</organism>
<accession>A0ABX0IT00</accession>
<proteinExistence type="predicted"/>
<dbReference type="Proteomes" id="UP000817854">
    <property type="component" value="Unassembled WGS sequence"/>
</dbReference>
<sequence length="83" mass="8816">MKKSILNLEGVQVLTKKQMKMVDGGRRCSLDTSTEPQVLYSPGTTEGPNAGELVPVAVTCAYTCRNTFLGIGVGSTYTVWGGC</sequence>